<feature type="transmembrane region" description="Helical" evidence="1">
    <location>
        <begin position="55"/>
        <end position="75"/>
    </location>
</feature>
<evidence type="ECO:0000256" key="1">
    <source>
        <dbReference type="SAM" id="Phobius"/>
    </source>
</evidence>
<evidence type="ECO:0000313" key="2">
    <source>
        <dbReference type="EMBL" id="SEA90545.1"/>
    </source>
</evidence>
<dbReference type="STRING" id="89524.SAMN05444370_11733"/>
<sequence>MTRDGATSTDGGWFERRAAVARALLAGPVALLLAVLSMAAAPLVLPPGRGGVDHLVLPVVAFPLIWAAAVLYPVMTARPGRAAAAMGAILALELAIVMSALL</sequence>
<keyword evidence="1" id="KW-0472">Membrane</keyword>
<dbReference type="Proteomes" id="UP000198703">
    <property type="component" value="Unassembled WGS sequence"/>
</dbReference>
<keyword evidence="1" id="KW-0812">Transmembrane</keyword>
<keyword evidence="3" id="KW-1185">Reference proteome</keyword>
<evidence type="ECO:0000313" key="3">
    <source>
        <dbReference type="Proteomes" id="UP000198703"/>
    </source>
</evidence>
<organism evidence="2 3">
    <name type="scientific">Rubrimonas cliftonensis</name>
    <dbReference type="NCBI Taxonomy" id="89524"/>
    <lineage>
        <taxon>Bacteria</taxon>
        <taxon>Pseudomonadati</taxon>
        <taxon>Pseudomonadota</taxon>
        <taxon>Alphaproteobacteria</taxon>
        <taxon>Rhodobacterales</taxon>
        <taxon>Paracoccaceae</taxon>
        <taxon>Rubrimonas</taxon>
    </lineage>
</organism>
<dbReference type="EMBL" id="FNQM01000017">
    <property type="protein sequence ID" value="SEA90545.1"/>
    <property type="molecule type" value="Genomic_DNA"/>
</dbReference>
<name>A0A1H4EZN7_9RHOB</name>
<dbReference type="AlphaFoldDB" id="A0A1H4EZN7"/>
<proteinExistence type="predicted"/>
<keyword evidence="1" id="KW-1133">Transmembrane helix</keyword>
<feature type="transmembrane region" description="Helical" evidence="1">
    <location>
        <begin position="23"/>
        <end position="43"/>
    </location>
</feature>
<gene>
    <name evidence="2" type="ORF">SAMN05444370_11733</name>
</gene>
<protein>
    <submittedName>
        <fullName evidence="2">Uncharacterized protein</fullName>
    </submittedName>
</protein>
<feature type="transmembrane region" description="Helical" evidence="1">
    <location>
        <begin position="82"/>
        <end position="101"/>
    </location>
</feature>
<reference evidence="2 3" key="1">
    <citation type="submission" date="2016-10" db="EMBL/GenBank/DDBJ databases">
        <authorList>
            <person name="de Groot N.N."/>
        </authorList>
    </citation>
    <scope>NUCLEOTIDE SEQUENCE [LARGE SCALE GENOMIC DNA]</scope>
    <source>
        <strain evidence="2 3">DSM 15345</strain>
    </source>
</reference>
<dbReference type="RefSeq" id="WP_093255610.1">
    <property type="nucleotide sequence ID" value="NZ_FNQM01000017.1"/>
</dbReference>
<accession>A0A1H4EZN7</accession>